<feature type="region of interest" description="Disordered" evidence="3">
    <location>
        <begin position="484"/>
        <end position="511"/>
    </location>
</feature>
<dbReference type="SMART" id="SM00355">
    <property type="entry name" value="ZnF_C2H2"/>
    <property type="match status" value="4"/>
</dbReference>
<dbReference type="PROSITE" id="PS50002">
    <property type="entry name" value="SH3"/>
    <property type="match status" value="1"/>
</dbReference>
<evidence type="ECO:0000313" key="5">
    <source>
        <dbReference type="EMBL" id="KAL1878220.1"/>
    </source>
</evidence>
<dbReference type="Proteomes" id="UP001583177">
    <property type="component" value="Unassembled WGS sequence"/>
</dbReference>
<proteinExistence type="predicted"/>
<name>A0ABR3XR85_9PEZI</name>
<evidence type="ECO:0000256" key="1">
    <source>
        <dbReference type="ARBA" id="ARBA00022443"/>
    </source>
</evidence>
<feature type="domain" description="SH3" evidence="4">
    <location>
        <begin position="353"/>
        <end position="417"/>
    </location>
</feature>
<keyword evidence="1 2" id="KW-0728">SH3 domain</keyword>
<evidence type="ECO:0000256" key="3">
    <source>
        <dbReference type="SAM" id="MobiDB-lite"/>
    </source>
</evidence>
<comment type="caution">
    <text evidence="5">The sequence shown here is derived from an EMBL/GenBank/DDBJ whole genome shotgun (WGS) entry which is preliminary data.</text>
</comment>
<gene>
    <name evidence="5" type="ORF">Daus18300_002137</name>
</gene>
<dbReference type="Gene3D" id="2.30.30.700">
    <property type="entry name" value="SLA1 homology domain 1"/>
    <property type="match status" value="1"/>
</dbReference>
<dbReference type="Gene3D" id="2.30.30.40">
    <property type="entry name" value="SH3 Domains"/>
    <property type="match status" value="1"/>
</dbReference>
<evidence type="ECO:0000256" key="2">
    <source>
        <dbReference type="PROSITE-ProRule" id="PRU00192"/>
    </source>
</evidence>
<dbReference type="InterPro" id="IPR007131">
    <property type="entry name" value="SHD1"/>
</dbReference>
<dbReference type="Pfam" id="PF03983">
    <property type="entry name" value="SHD1"/>
    <property type="match status" value="1"/>
</dbReference>
<protein>
    <recommendedName>
        <fullName evidence="4">SH3 domain-containing protein</fullName>
    </recommendedName>
</protein>
<keyword evidence="6" id="KW-1185">Reference proteome</keyword>
<dbReference type="InterPro" id="IPR013087">
    <property type="entry name" value="Znf_C2H2_type"/>
</dbReference>
<evidence type="ECO:0000259" key="4">
    <source>
        <dbReference type="PROSITE" id="PS50002"/>
    </source>
</evidence>
<feature type="compositionally biased region" description="Acidic residues" evidence="3">
    <location>
        <begin position="490"/>
        <end position="511"/>
    </location>
</feature>
<dbReference type="Pfam" id="PF26082">
    <property type="entry name" value="zf-C2H2_AcuF"/>
    <property type="match status" value="1"/>
</dbReference>
<dbReference type="InterPro" id="IPR036028">
    <property type="entry name" value="SH3-like_dom_sf"/>
</dbReference>
<sequence>MVMDELNELLLNLQTCIDHLFGLSILIRRLRPRGKVQQLSSFQSSVAHQWDVVTVMDKFPKVKQTPWLAKRLGRLTDQRRQFFTYRQKHRNQLGNISKRDEVSSGDDNATLGAATTVATTFKEGDVGDASPSKTFGSQDLQLNRRQAATAATSFVSNYDDSGQMGRRIPELPSMAVDGVKLGYGESFECPYCRTIQSCTNRLSWKKHVFSDLQPYVCTFENCSATPFSTRNDWFQHEMDSHRRKWECILCDNSRPTYSQKAQLATHFEEYHQHAVSQNQMDLILGACETQLTMFDASACPLCSEWEPPLEEAIHMREFRRHLARHLQQISLEALPLYLEGLEIQEDFDEGDEVEWKKATVLRDFNNHSNLKDVLNVSSGDDVLILDDEVDKDWWQVRAEKTGEEGKIPSSYVRITGTTIRNLGKSGPDYSNLRMWGSRSESFEVSAQLLRLEDDQIVLLKENGVQVKVPRDKLSARDAAYVAQIKGSQLDSEDNTDSEVAESEEDGPDDGT</sequence>
<dbReference type="InterPro" id="IPR001452">
    <property type="entry name" value="SH3_domain"/>
</dbReference>
<dbReference type="InterPro" id="IPR058925">
    <property type="entry name" value="zf-C2H2_AcuF"/>
</dbReference>
<dbReference type="EMBL" id="JAWRVE010000012">
    <property type="protein sequence ID" value="KAL1878220.1"/>
    <property type="molecule type" value="Genomic_DNA"/>
</dbReference>
<organism evidence="5 6">
    <name type="scientific">Diaporthe australafricana</name>
    <dbReference type="NCBI Taxonomy" id="127596"/>
    <lineage>
        <taxon>Eukaryota</taxon>
        <taxon>Fungi</taxon>
        <taxon>Dikarya</taxon>
        <taxon>Ascomycota</taxon>
        <taxon>Pezizomycotina</taxon>
        <taxon>Sordariomycetes</taxon>
        <taxon>Sordariomycetidae</taxon>
        <taxon>Diaporthales</taxon>
        <taxon>Diaporthaceae</taxon>
        <taxon>Diaporthe</taxon>
    </lineage>
</organism>
<evidence type="ECO:0000313" key="6">
    <source>
        <dbReference type="Proteomes" id="UP001583177"/>
    </source>
</evidence>
<dbReference type="SMART" id="SM00326">
    <property type="entry name" value="SH3"/>
    <property type="match status" value="1"/>
</dbReference>
<dbReference type="Pfam" id="PF00018">
    <property type="entry name" value="SH3_1"/>
    <property type="match status" value="1"/>
</dbReference>
<dbReference type="PANTHER" id="PTHR35391">
    <property type="entry name" value="C2H2-TYPE DOMAIN-CONTAINING PROTEIN-RELATED"/>
    <property type="match status" value="1"/>
</dbReference>
<accession>A0ABR3XR85</accession>
<dbReference type="PANTHER" id="PTHR35391:SF7">
    <property type="entry name" value="C2H2-TYPE DOMAIN-CONTAINING PROTEIN"/>
    <property type="match status" value="1"/>
</dbReference>
<reference evidence="5 6" key="1">
    <citation type="journal article" date="2024" name="IMA Fungus">
        <title>IMA Genome - F19 : A genome assembly and annotation guide to empower mycologists, including annotated draft genome sequences of Ceratocystis pirilliformis, Diaporthe australafricana, Fusarium ophioides, Paecilomyces lecythidis, and Sporothrix stenoceras.</title>
        <authorList>
            <person name="Aylward J."/>
            <person name="Wilson A.M."/>
            <person name="Visagie C.M."/>
            <person name="Spraker J."/>
            <person name="Barnes I."/>
            <person name="Buitendag C."/>
            <person name="Ceriani C."/>
            <person name="Del Mar Angel L."/>
            <person name="du Plessis D."/>
            <person name="Fuchs T."/>
            <person name="Gasser K."/>
            <person name="Kramer D."/>
            <person name="Li W."/>
            <person name="Munsamy K."/>
            <person name="Piso A."/>
            <person name="Price J.L."/>
            <person name="Sonnekus B."/>
            <person name="Thomas C."/>
            <person name="van der Nest A."/>
            <person name="van Dijk A."/>
            <person name="van Heerden A."/>
            <person name="van Vuuren N."/>
            <person name="Yilmaz N."/>
            <person name="Duong T.A."/>
            <person name="van der Merwe N.A."/>
            <person name="Wingfield M.J."/>
            <person name="Wingfield B.D."/>
        </authorList>
    </citation>
    <scope>NUCLEOTIDE SEQUENCE [LARGE SCALE GENOMIC DNA]</scope>
    <source>
        <strain evidence="5 6">CMW 18300</strain>
    </source>
</reference>
<dbReference type="SUPFAM" id="SSF50044">
    <property type="entry name" value="SH3-domain"/>
    <property type="match status" value="1"/>
</dbReference>